<keyword evidence="2" id="KW-1185">Reference proteome</keyword>
<gene>
    <name evidence="1" type="primary">ITPR2_3</name>
    <name evidence="1" type="ORF">K3G42_024851</name>
</gene>
<evidence type="ECO:0000313" key="1">
    <source>
        <dbReference type="EMBL" id="KAH8007652.1"/>
    </source>
</evidence>
<proteinExistence type="predicted"/>
<organism evidence="1 2">
    <name type="scientific">Sphaerodactylus townsendi</name>
    <dbReference type="NCBI Taxonomy" id="933632"/>
    <lineage>
        <taxon>Eukaryota</taxon>
        <taxon>Metazoa</taxon>
        <taxon>Chordata</taxon>
        <taxon>Craniata</taxon>
        <taxon>Vertebrata</taxon>
        <taxon>Euteleostomi</taxon>
        <taxon>Lepidosauria</taxon>
        <taxon>Squamata</taxon>
        <taxon>Bifurcata</taxon>
        <taxon>Gekkota</taxon>
        <taxon>Sphaerodactylidae</taxon>
        <taxon>Sphaerodactylus</taxon>
    </lineage>
</organism>
<accession>A0ACB8FQU3</accession>
<keyword evidence="1" id="KW-0675">Receptor</keyword>
<name>A0ACB8FQU3_9SAUR</name>
<reference evidence="1" key="1">
    <citation type="submission" date="2021-08" db="EMBL/GenBank/DDBJ databases">
        <title>The first chromosome-level gecko genome reveals the dynamic sex chromosomes of Neotropical dwarf geckos (Sphaerodactylidae: Sphaerodactylus).</title>
        <authorList>
            <person name="Pinto B.J."/>
            <person name="Keating S.E."/>
            <person name="Gamble T."/>
        </authorList>
    </citation>
    <scope>NUCLEOTIDE SEQUENCE</scope>
    <source>
        <strain evidence="1">TG3544</strain>
    </source>
</reference>
<comment type="caution">
    <text evidence="1">The sequence shown here is derived from an EMBL/GenBank/DDBJ whole genome shotgun (WGS) entry which is preliminary data.</text>
</comment>
<protein>
    <submittedName>
        <fullName evidence="1">Inositol 1,4,5-trisphosphate receptor type 2</fullName>
    </submittedName>
</protein>
<evidence type="ECO:0000313" key="2">
    <source>
        <dbReference type="Proteomes" id="UP000827872"/>
    </source>
</evidence>
<dbReference type="EMBL" id="CM037619">
    <property type="protein sequence ID" value="KAH8007652.1"/>
    <property type="molecule type" value="Genomic_DNA"/>
</dbReference>
<dbReference type="Proteomes" id="UP000827872">
    <property type="component" value="Linkage Group LG06"/>
</dbReference>
<sequence>MTWQSYKAGTFILMTYLHVLISVHVISYLARHNKMLQQMLKPGSDSEEGDEALKYYANHTAQIEIVRHDRTMEQIVFPVPNICEFLTHESKCRVFNTTERDEQGSKVNDFFQQTDDLYNEMKWQKKIRSKLKTET</sequence>